<proteinExistence type="predicted"/>
<dbReference type="PANTHER" id="PTHR37422">
    <property type="entry name" value="TEICHURONIC ACID BIOSYNTHESIS PROTEIN TUAE"/>
    <property type="match status" value="1"/>
</dbReference>
<feature type="transmembrane region" description="Helical" evidence="5">
    <location>
        <begin position="50"/>
        <end position="72"/>
    </location>
</feature>
<comment type="caution">
    <text evidence="7">The sequence shown here is derived from an EMBL/GenBank/DDBJ whole genome shotgun (WGS) entry which is preliminary data.</text>
</comment>
<keyword evidence="7" id="KW-0436">Ligase</keyword>
<dbReference type="Pfam" id="PF04932">
    <property type="entry name" value="Wzy_C"/>
    <property type="match status" value="1"/>
</dbReference>
<dbReference type="GO" id="GO:0016874">
    <property type="term" value="F:ligase activity"/>
    <property type="evidence" value="ECO:0007669"/>
    <property type="project" value="UniProtKB-KW"/>
</dbReference>
<keyword evidence="3 5" id="KW-1133">Transmembrane helix</keyword>
<evidence type="ECO:0000313" key="8">
    <source>
        <dbReference type="Proteomes" id="UP000269669"/>
    </source>
</evidence>
<evidence type="ECO:0000256" key="2">
    <source>
        <dbReference type="ARBA" id="ARBA00022692"/>
    </source>
</evidence>
<dbReference type="Proteomes" id="UP000269669">
    <property type="component" value="Unassembled WGS sequence"/>
</dbReference>
<feature type="domain" description="O-antigen ligase-related" evidence="6">
    <location>
        <begin position="221"/>
        <end position="359"/>
    </location>
</feature>
<feature type="transmembrane region" description="Helical" evidence="5">
    <location>
        <begin position="84"/>
        <end position="104"/>
    </location>
</feature>
<dbReference type="PANTHER" id="PTHR37422:SF13">
    <property type="entry name" value="LIPOPOLYSACCHARIDE BIOSYNTHESIS PROTEIN PA4999-RELATED"/>
    <property type="match status" value="1"/>
</dbReference>
<feature type="transmembrane region" description="Helical" evidence="5">
    <location>
        <begin position="402"/>
        <end position="419"/>
    </location>
</feature>
<feature type="transmembrane region" description="Helical" evidence="5">
    <location>
        <begin position="197"/>
        <end position="226"/>
    </location>
</feature>
<evidence type="ECO:0000313" key="7">
    <source>
        <dbReference type="EMBL" id="RSL15657.1"/>
    </source>
</evidence>
<evidence type="ECO:0000256" key="5">
    <source>
        <dbReference type="SAM" id="Phobius"/>
    </source>
</evidence>
<evidence type="ECO:0000256" key="4">
    <source>
        <dbReference type="ARBA" id="ARBA00023136"/>
    </source>
</evidence>
<reference evidence="7 8" key="1">
    <citation type="submission" date="2018-12" db="EMBL/GenBank/DDBJ databases">
        <title>Sequencing of bacterial isolates from soil warming experiment in Harvard Forest, Massachusetts, USA.</title>
        <authorList>
            <person name="Deangelis K."/>
        </authorList>
    </citation>
    <scope>NUCLEOTIDE SEQUENCE [LARGE SCALE GENOMIC DNA]</scope>
    <source>
        <strain evidence="7 8">EB153</strain>
    </source>
</reference>
<feature type="transmembrane region" description="Helical" evidence="5">
    <location>
        <begin position="116"/>
        <end position="138"/>
    </location>
</feature>
<evidence type="ECO:0000256" key="3">
    <source>
        <dbReference type="ARBA" id="ARBA00022989"/>
    </source>
</evidence>
<feature type="transmembrane region" description="Helical" evidence="5">
    <location>
        <begin position="158"/>
        <end position="176"/>
    </location>
</feature>
<feature type="transmembrane region" description="Helical" evidence="5">
    <location>
        <begin position="258"/>
        <end position="275"/>
    </location>
</feature>
<organism evidence="7 8">
    <name type="scientific">Edaphobacter aggregans</name>
    <dbReference type="NCBI Taxonomy" id="570835"/>
    <lineage>
        <taxon>Bacteria</taxon>
        <taxon>Pseudomonadati</taxon>
        <taxon>Acidobacteriota</taxon>
        <taxon>Terriglobia</taxon>
        <taxon>Terriglobales</taxon>
        <taxon>Acidobacteriaceae</taxon>
        <taxon>Edaphobacter</taxon>
    </lineage>
</organism>
<accession>A0A428MFK7</accession>
<dbReference type="InterPro" id="IPR007016">
    <property type="entry name" value="O-antigen_ligase-rel_domated"/>
</dbReference>
<feature type="transmembrane region" description="Helical" evidence="5">
    <location>
        <begin position="344"/>
        <end position="368"/>
    </location>
</feature>
<gene>
    <name evidence="7" type="ORF">EDE15_1150</name>
</gene>
<evidence type="ECO:0000256" key="1">
    <source>
        <dbReference type="ARBA" id="ARBA00004141"/>
    </source>
</evidence>
<dbReference type="InterPro" id="IPR051533">
    <property type="entry name" value="WaaL-like"/>
</dbReference>
<keyword evidence="8" id="KW-1185">Reference proteome</keyword>
<keyword evidence="4 5" id="KW-0472">Membrane</keyword>
<protein>
    <submittedName>
        <fullName evidence="7">O-antigen ligase</fullName>
    </submittedName>
</protein>
<evidence type="ECO:0000259" key="6">
    <source>
        <dbReference type="Pfam" id="PF04932"/>
    </source>
</evidence>
<comment type="subcellular location">
    <subcellularLocation>
        <location evidence="1">Membrane</location>
        <topology evidence="1">Multi-pass membrane protein</topology>
    </subcellularLocation>
</comment>
<dbReference type="AlphaFoldDB" id="A0A428MFK7"/>
<keyword evidence="2 5" id="KW-0812">Transmembrane</keyword>
<feature type="transmembrane region" description="Helical" evidence="5">
    <location>
        <begin position="232"/>
        <end position="251"/>
    </location>
</feature>
<dbReference type="GO" id="GO:0016020">
    <property type="term" value="C:membrane"/>
    <property type="evidence" value="ECO:0007669"/>
    <property type="project" value="UniProtKB-SubCell"/>
</dbReference>
<dbReference type="EMBL" id="RSDW01000001">
    <property type="protein sequence ID" value="RSL15657.1"/>
    <property type="molecule type" value="Genomic_DNA"/>
</dbReference>
<name>A0A428MFK7_9BACT</name>
<feature type="transmembrane region" description="Helical" evidence="5">
    <location>
        <begin position="20"/>
        <end position="38"/>
    </location>
</feature>
<sequence length="444" mass="49401">MMPTGFTTTSYVQRAFPLRYWLFVAYAVGVPTFINFDATNRTHEFGLFNAWSIATMFLTFSTAFLFLAITLLSKVKIVVRKIYFSSWIWGSLLILFLIASICEPHFRTQPNTGTDLYISVYRLGEWVLAFLLLLSIYSREPLESSANLMASLLGRICWAYIAIVWLVLPIAPHLAYSIDPTVSVARLGGILIHPDTLATLAGIACFHALLRLSGVMRVSAFCIAFITNVLTYSRSGAVVLLFALALYVIFFGRGLVRFIGGIVSVLMLGGIILYANRIVDYLARGNGLKNIASLSDRTYVWSDAVEGFKLRPLLGYGFMSGAKNALKEHWKYSHWVPPHTHNELLQALLSGGILAAILVLCLFLNALWCSVRLSRIGPTYRLFLFALVQLTLFAILAPLVTIQFGVTAAAFTISFVAVVDHKKLQDRTAQAKLRNSFREIVDIG</sequence>